<sequence>MRVARVQKESSFTGSEHGSSWSIRHRIPSDAAIGSELVNDLIEAMAQRDWPPTDLFRVQLAYEEAIVNAIRHGNGHSQEKTVDVEMTCDHERVMIRIEDQGEGFDPAEVPDPRQEELLDVPGGRGVLLIHEVMSEVRYNSLGNEVTMIKIKGDEPYAEDSED</sequence>
<dbReference type="PANTHER" id="PTHR35526">
    <property type="entry name" value="ANTI-SIGMA-F FACTOR RSBW-RELATED"/>
    <property type="match status" value="1"/>
</dbReference>
<dbReference type="Gene3D" id="3.30.565.10">
    <property type="entry name" value="Histidine kinase-like ATPase, C-terminal domain"/>
    <property type="match status" value="1"/>
</dbReference>
<evidence type="ECO:0000259" key="3">
    <source>
        <dbReference type="Pfam" id="PF13581"/>
    </source>
</evidence>
<organism evidence="4 5">
    <name type="scientific">Novipirellula galeiformis</name>
    <dbReference type="NCBI Taxonomy" id="2528004"/>
    <lineage>
        <taxon>Bacteria</taxon>
        <taxon>Pseudomonadati</taxon>
        <taxon>Planctomycetota</taxon>
        <taxon>Planctomycetia</taxon>
        <taxon>Pirellulales</taxon>
        <taxon>Pirellulaceae</taxon>
        <taxon>Novipirellula</taxon>
    </lineage>
</organism>
<dbReference type="AlphaFoldDB" id="A0A5C6CPC9"/>
<proteinExistence type="predicted"/>
<dbReference type="RefSeq" id="WP_146593973.1">
    <property type="nucleotide sequence ID" value="NZ_SJPT01000002.1"/>
</dbReference>
<dbReference type="PANTHER" id="PTHR35526:SF3">
    <property type="entry name" value="ANTI-SIGMA-F FACTOR RSBW"/>
    <property type="match status" value="1"/>
</dbReference>
<name>A0A5C6CPC9_9BACT</name>
<keyword evidence="1" id="KW-0808">Transferase</keyword>
<feature type="domain" description="Histidine kinase/HSP90-like ATPase" evidence="3">
    <location>
        <begin position="41"/>
        <end position="149"/>
    </location>
</feature>
<protein>
    <submittedName>
        <fullName evidence="4">Anti-sigma F factor</fullName>
    </submittedName>
</protein>
<dbReference type="OrthoDB" id="9792240at2"/>
<feature type="region of interest" description="Disordered" evidence="2">
    <location>
        <begin position="1"/>
        <end position="23"/>
    </location>
</feature>
<dbReference type="InterPro" id="IPR050267">
    <property type="entry name" value="Anti-sigma-factor_SerPK"/>
</dbReference>
<accession>A0A5C6CPC9</accession>
<keyword evidence="1" id="KW-0418">Kinase</keyword>
<dbReference type="Proteomes" id="UP000316304">
    <property type="component" value="Unassembled WGS sequence"/>
</dbReference>
<gene>
    <name evidence="4" type="ORF">Pla52o_16340</name>
</gene>
<evidence type="ECO:0000313" key="5">
    <source>
        <dbReference type="Proteomes" id="UP000316304"/>
    </source>
</evidence>
<dbReference type="InterPro" id="IPR003594">
    <property type="entry name" value="HATPase_dom"/>
</dbReference>
<reference evidence="4 5" key="1">
    <citation type="submission" date="2019-02" db="EMBL/GenBank/DDBJ databases">
        <title>Deep-cultivation of Planctomycetes and their phenomic and genomic characterization uncovers novel biology.</title>
        <authorList>
            <person name="Wiegand S."/>
            <person name="Jogler M."/>
            <person name="Boedeker C."/>
            <person name="Pinto D."/>
            <person name="Vollmers J."/>
            <person name="Rivas-Marin E."/>
            <person name="Kohn T."/>
            <person name="Peeters S.H."/>
            <person name="Heuer A."/>
            <person name="Rast P."/>
            <person name="Oberbeckmann S."/>
            <person name="Bunk B."/>
            <person name="Jeske O."/>
            <person name="Meyerdierks A."/>
            <person name="Storesund J.E."/>
            <person name="Kallscheuer N."/>
            <person name="Luecker S."/>
            <person name="Lage O.M."/>
            <person name="Pohl T."/>
            <person name="Merkel B.J."/>
            <person name="Hornburger P."/>
            <person name="Mueller R.-W."/>
            <person name="Bruemmer F."/>
            <person name="Labrenz M."/>
            <person name="Spormann A.M."/>
            <person name="Op Den Camp H."/>
            <person name="Overmann J."/>
            <person name="Amann R."/>
            <person name="Jetten M.S.M."/>
            <person name="Mascher T."/>
            <person name="Medema M.H."/>
            <person name="Devos D.P."/>
            <person name="Kaster A.-K."/>
            <person name="Ovreas L."/>
            <person name="Rohde M."/>
            <person name="Galperin M.Y."/>
            <person name="Jogler C."/>
        </authorList>
    </citation>
    <scope>NUCLEOTIDE SEQUENCE [LARGE SCALE GENOMIC DNA]</scope>
    <source>
        <strain evidence="4 5">Pla52o</strain>
    </source>
</reference>
<evidence type="ECO:0000256" key="1">
    <source>
        <dbReference type="ARBA" id="ARBA00022527"/>
    </source>
</evidence>
<dbReference type="EMBL" id="SJPT01000002">
    <property type="protein sequence ID" value="TWU25334.1"/>
    <property type="molecule type" value="Genomic_DNA"/>
</dbReference>
<keyword evidence="1" id="KW-0723">Serine/threonine-protein kinase</keyword>
<dbReference type="InterPro" id="IPR036890">
    <property type="entry name" value="HATPase_C_sf"/>
</dbReference>
<dbReference type="CDD" id="cd16936">
    <property type="entry name" value="HATPase_RsbW-like"/>
    <property type="match status" value="1"/>
</dbReference>
<evidence type="ECO:0000256" key="2">
    <source>
        <dbReference type="SAM" id="MobiDB-lite"/>
    </source>
</evidence>
<evidence type="ECO:0000313" key="4">
    <source>
        <dbReference type="EMBL" id="TWU25334.1"/>
    </source>
</evidence>
<feature type="compositionally biased region" description="Polar residues" evidence="2">
    <location>
        <begin position="9"/>
        <end position="22"/>
    </location>
</feature>
<keyword evidence="5" id="KW-1185">Reference proteome</keyword>
<dbReference type="SUPFAM" id="SSF55874">
    <property type="entry name" value="ATPase domain of HSP90 chaperone/DNA topoisomerase II/histidine kinase"/>
    <property type="match status" value="1"/>
</dbReference>
<comment type="caution">
    <text evidence="4">The sequence shown here is derived from an EMBL/GenBank/DDBJ whole genome shotgun (WGS) entry which is preliminary data.</text>
</comment>
<dbReference type="GO" id="GO:0004674">
    <property type="term" value="F:protein serine/threonine kinase activity"/>
    <property type="evidence" value="ECO:0007669"/>
    <property type="project" value="UniProtKB-KW"/>
</dbReference>
<dbReference type="Pfam" id="PF13581">
    <property type="entry name" value="HATPase_c_2"/>
    <property type="match status" value="1"/>
</dbReference>